<keyword evidence="3" id="KW-0808">Transferase</keyword>
<keyword evidence="6 9" id="KW-0067">ATP-binding</keyword>
<dbReference type="Pfam" id="PF00069">
    <property type="entry name" value="Pkinase"/>
    <property type="match status" value="1"/>
</dbReference>
<keyword evidence="5 11" id="KW-0418">Kinase</keyword>
<evidence type="ECO:0000259" key="10">
    <source>
        <dbReference type="PROSITE" id="PS50011"/>
    </source>
</evidence>
<reference evidence="11" key="1">
    <citation type="journal article" date="2023" name="Mol. Phylogenet. Evol.">
        <title>Genome-scale phylogeny and comparative genomics of the fungal order Sordariales.</title>
        <authorList>
            <person name="Hensen N."/>
            <person name="Bonometti L."/>
            <person name="Westerberg I."/>
            <person name="Brannstrom I.O."/>
            <person name="Guillou S."/>
            <person name="Cros-Aarteil S."/>
            <person name="Calhoun S."/>
            <person name="Haridas S."/>
            <person name="Kuo A."/>
            <person name="Mondo S."/>
            <person name="Pangilinan J."/>
            <person name="Riley R."/>
            <person name="LaButti K."/>
            <person name="Andreopoulos B."/>
            <person name="Lipzen A."/>
            <person name="Chen C."/>
            <person name="Yan M."/>
            <person name="Daum C."/>
            <person name="Ng V."/>
            <person name="Clum A."/>
            <person name="Steindorff A."/>
            <person name="Ohm R.A."/>
            <person name="Martin F."/>
            <person name="Silar P."/>
            <person name="Natvig D.O."/>
            <person name="Lalanne C."/>
            <person name="Gautier V."/>
            <person name="Ament-Velasquez S.L."/>
            <person name="Kruys A."/>
            <person name="Hutchinson M.I."/>
            <person name="Powell A.J."/>
            <person name="Barry K."/>
            <person name="Miller A.N."/>
            <person name="Grigoriev I.V."/>
            <person name="Debuchy R."/>
            <person name="Gladieux P."/>
            <person name="Hiltunen Thoren M."/>
            <person name="Johannesson H."/>
        </authorList>
    </citation>
    <scope>NUCLEOTIDE SEQUENCE</scope>
    <source>
        <strain evidence="11">CBS 123565</strain>
    </source>
</reference>
<keyword evidence="12" id="KW-1185">Reference proteome</keyword>
<dbReference type="PROSITE" id="PS50011">
    <property type="entry name" value="PROTEIN_KINASE_DOM"/>
    <property type="match status" value="1"/>
</dbReference>
<dbReference type="InterPro" id="IPR051334">
    <property type="entry name" value="SRPK"/>
</dbReference>
<evidence type="ECO:0000256" key="3">
    <source>
        <dbReference type="ARBA" id="ARBA00022679"/>
    </source>
</evidence>
<evidence type="ECO:0000256" key="5">
    <source>
        <dbReference type="ARBA" id="ARBA00022777"/>
    </source>
</evidence>
<proteinExistence type="predicted"/>
<dbReference type="FunFam" id="1.10.510.10:FF:000922">
    <property type="entry name" value="Protein kinase domain protein"/>
    <property type="match status" value="1"/>
</dbReference>
<dbReference type="Proteomes" id="UP001304895">
    <property type="component" value="Unassembled WGS sequence"/>
</dbReference>
<evidence type="ECO:0000256" key="4">
    <source>
        <dbReference type="ARBA" id="ARBA00022741"/>
    </source>
</evidence>
<comment type="catalytic activity">
    <reaction evidence="8">
        <text>L-seryl-[protein] + ATP = O-phospho-L-seryl-[protein] + ADP + H(+)</text>
        <dbReference type="Rhea" id="RHEA:17989"/>
        <dbReference type="Rhea" id="RHEA-COMP:9863"/>
        <dbReference type="Rhea" id="RHEA-COMP:11604"/>
        <dbReference type="ChEBI" id="CHEBI:15378"/>
        <dbReference type="ChEBI" id="CHEBI:29999"/>
        <dbReference type="ChEBI" id="CHEBI:30616"/>
        <dbReference type="ChEBI" id="CHEBI:83421"/>
        <dbReference type="ChEBI" id="CHEBI:456216"/>
        <dbReference type="EC" id="2.7.11.1"/>
    </reaction>
</comment>
<dbReference type="SUPFAM" id="SSF56112">
    <property type="entry name" value="Protein kinase-like (PK-like)"/>
    <property type="match status" value="1"/>
</dbReference>
<dbReference type="PANTHER" id="PTHR47634:SF9">
    <property type="entry name" value="PROTEIN KINASE DOMAIN-CONTAINING PROTEIN-RELATED"/>
    <property type="match status" value="1"/>
</dbReference>
<dbReference type="GO" id="GO:0004674">
    <property type="term" value="F:protein serine/threonine kinase activity"/>
    <property type="evidence" value="ECO:0007669"/>
    <property type="project" value="UniProtKB-KW"/>
</dbReference>
<dbReference type="AlphaFoldDB" id="A0AAN6UJE0"/>
<protein>
    <recommendedName>
        <fullName evidence="1">non-specific serine/threonine protein kinase</fullName>
        <ecNumber evidence="1">2.7.11.1</ecNumber>
    </recommendedName>
</protein>
<evidence type="ECO:0000313" key="12">
    <source>
        <dbReference type="Proteomes" id="UP001304895"/>
    </source>
</evidence>
<dbReference type="PANTHER" id="PTHR47634">
    <property type="entry name" value="PROTEIN KINASE DOMAIN-CONTAINING PROTEIN-RELATED"/>
    <property type="match status" value="1"/>
</dbReference>
<dbReference type="Gene3D" id="3.30.200.20">
    <property type="entry name" value="Phosphorylase Kinase, domain 1"/>
    <property type="match status" value="1"/>
</dbReference>
<evidence type="ECO:0000256" key="9">
    <source>
        <dbReference type="PROSITE-ProRule" id="PRU10141"/>
    </source>
</evidence>
<evidence type="ECO:0000256" key="7">
    <source>
        <dbReference type="ARBA" id="ARBA00047899"/>
    </source>
</evidence>
<name>A0AAN6UJE0_9PEZI</name>
<dbReference type="InterPro" id="IPR017441">
    <property type="entry name" value="Protein_kinase_ATP_BS"/>
</dbReference>
<accession>A0AAN6UJE0</accession>
<keyword evidence="2" id="KW-0723">Serine/threonine-protein kinase</keyword>
<sequence>MASLLKSLRKVIRQAPELPLRFPAAGFEVFSDSIIVEEEQFDAFKTGQYYPVKIGDVYHRKYQVLGKLGFGTTSTVWLARNLIERKHVALKIYTRDANDGDELRIYETLANAGRSHPGYRHVRTALDTFRLDMPGGATHACLVQTPMWDSFRDLASRNPTGRFTEHLLKAALVQLFLALDFLHSECRLIHTDIKADNILQELVDTSVIDAFTQAEIDHPSPRKVVNGATIFASRGFERPKKFGDVVLSDFGSAVKGDQKRNHDAQPDVYRSPEVMLETEWSYPIDIWNVGVMIWDLFEGRHLFYGHDPERDRYLTRAHLAEVIALLGPPPLDLVQRGQRGREFFTEDGKWNTGISIPKRKLEDTVTVLEGEKKEAFLKFVRGMLQWRPEDRKTAAQLVDDPWLRS</sequence>
<comment type="caution">
    <text evidence="11">The sequence shown here is derived from an EMBL/GenBank/DDBJ whole genome shotgun (WGS) entry which is preliminary data.</text>
</comment>
<evidence type="ECO:0000256" key="2">
    <source>
        <dbReference type="ARBA" id="ARBA00022527"/>
    </source>
</evidence>
<evidence type="ECO:0000313" key="11">
    <source>
        <dbReference type="EMBL" id="KAK4133834.1"/>
    </source>
</evidence>
<feature type="binding site" evidence="9">
    <location>
        <position position="91"/>
    </location>
    <ligand>
        <name>ATP</name>
        <dbReference type="ChEBI" id="CHEBI:30616"/>
    </ligand>
</feature>
<organism evidence="11 12">
    <name type="scientific">Trichocladium antarcticum</name>
    <dbReference type="NCBI Taxonomy" id="1450529"/>
    <lineage>
        <taxon>Eukaryota</taxon>
        <taxon>Fungi</taxon>
        <taxon>Dikarya</taxon>
        <taxon>Ascomycota</taxon>
        <taxon>Pezizomycotina</taxon>
        <taxon>Sordariomycetes</taxon>
        <taxon>Sordariomycetidae</taxon>
        <taxon>Sordariales</taxon>
        <taxon>Chaetomiaceae</taxon>
        <taxon>Trichocladium</taxon>
    </lineage>
</organism>
<dbReference type="GO" id="GO:0005634">
    <property type="term" value="C:nucleus"/>
    <property type="evidence" value="ECO:0007669"/>
    <property type="project" value="TreeGrafter"/>
</dbReference>
<dbReference type="GO" id="GO:0000245">
    <property type="term" value="P:spliceosomal complex assembly"/>
    <property type="evidence" value="ECO:0007669"/>
    <property type="project" value="TreeGrafter"/>
</dbReference>
<keyword evidence="4 9" id="KW-0547">Nucleotide-binding</keyword>
<evidence type="ECO:0000256" key="1">
    <source>
        <dbReference type="ARBA" id="ARBA00012513"/>
    </source>
</evidence>
<dbReference type="GO" id="GO:0050684">
    <property type="term" value="P:regulation of mRNA processing"/>
    <property type="evidence" value="ECO:0007669"/>
    <property type="project" value="TreeGrafter"/>
</dbReference>
<evidence type="ECO:0000256" key="8">
    <source>
        <dbReference type="ARBA" id="ARBA00048679"/>
    </source>
</evidence>
<gene>
    <name evidence="11" type="ORF">BT67DRAFT_403614</name>
</gene>
<dbReference type="InterPro" id="IPR011009">
    <property type="entry name" value="Kinase-like_dom_sf"/>
</dbReference>
<dbReference type="GO" id="GO:0005524">
    <property type="term" value="F:ATP binding"/>
    <property type="evidence" value="ECO:0007669"/>
    <property type="project" value="UniProtKB-UniRule"/>
</dbReference>
<dbReference type="EMBL" id="MU853410">
    <property type="protein sequence ID" value="KAK4133834.1"/>
    <property type="molecule type" value="Genomic_DNA"/>
</dbReference>
<evidence type="ECO:0000256" key="6">
    <source>
        <dbReference type="ARBA" id="ARBA00022840"/>
    </source>
</evidence>
<reference evidence="11" key="2">
    <citation type="submission" date="2023-05" db="EMBL/GenBank/DDBJ databases">
        <authorList>
            <consortium name="Lawrence Berkeley National Laboratory"/>
            <person name="Steindorff A."/>
            <person name="Hensen N."/>
            <person name="Bonometti L."/>
            <person name="Westerberg I."/>
            <person name="Brannstrom I.O."/>
            <person name="Guillou S."/>
            <person name="Cros-Aarteil S."/>
            <person name="Calhoun S."/>
            <person name="Haridas S."/>
            <person name="Kuo A."/>
            <person name="Mondo S."/>
            <person name="Pangilinan J."/>
            <person name="Riley R."/>
            <person name="Labutti K."/>
            <person name="Andreopoulos B."/>
            <person name="Lipzen A."/>
            <person name="Chen C."/>
            <person name="Yanf M."/>
            <person name="Daum C."/>
            <person name="Ng V."/>
            <person name="Clum A."/>
            <person name="Ohm R."/>
            <person name="Martin F."/>
            <person name="Silar P."/>
            <person name="Natvig D."/>
            <person name="Lalanne C."/>
            <person name="Gautier V."/>
            <person name="Ament-Velasquez S.L."/>
            <person name="Kruys A."/>
            <person name="Hutchinson M.I."/>
            <person name="Powell A.J."/>
            <person name="Barry K."/>
            <person name="Miller A.N."/>
            <person name="Grigoriev I.V."/>
            <person name="Debuchy R."/>
            <person name="Gladieux P."/>
            <person name="Thoren M.H."/>
            <person name="Johannesson H."/>
        </authorList>
    </citation>
    <scope>NUCLEOTIDE SEQUENCE</scope>
    <source>
        <strain evidence="11">CBS 123565</strain>
    </source>
</reference>
<dbReference type="GO" id="GO:0005737">
    <property type="term" value="C:cytoplasm"/>
    <property type="evidence" value="ECO:0007669"/>
    <property type="project" value="TreeGrafter"/>
</dbReference>
<comment type="catalytic activity">
    <reaction evidence="7">
        <text>L-threonyl-[protein] + ATP = O-phospho-L-threonyl-[protein] + ADP + H(+)</text>
        <dbReference type="Rhea" id="RHEA:46608"/>
        <dbReference type="Rhea" id="RHEA-COMP:11060"/>
        <dbReference type="Rhea" id="RHEA-COMP:11605"/>
        <dbReference type="ChEBI" id="CHEBI:15378"/>
        <dbReference type="ChEBI" id="CHEBI:30013"/>
        <dbReference type="ChEBI" id="CHEBI:30616"/>
        <dbReference type="ChEBI" id="CHEBI:61977"/>
        <dbReference type="ChEBI" id="CHEBI:456216"/>
        <dbReference type="EC" id="2.7.11.1"/>
    </reaction>
</comment>
<dbReference type="EC" id="2.7.11.1" evidence="1"/>
<dbReference type="SMART" id="SM00220">
    <property type="entry name" value="S_TKc"/>
    <property type="match status" value="1"/>
</dbReference>
<dbReference type="PROSITE" id="PS00107">
    <property type="entry name" value="PROTEIN_KINASE_ATP"/>
    <property type="match status" value="1"/>
</dbReference>
<dbReference type="InterPro" id="IPR000719">
    <property type="entry name" value="Prot_kinase_dom"/>
</dbReference>
<feature type="domain" description="Protein kinase" evidence="10">
    <location>
        <begin position="62"/>
        <end position="403"/>
    </location>
</feature>
<dbReference type="Gene3D" id="1.10.510.10">
    <property type="entry name" value="Transferase(Phosphotransferase) domain 1"/>
    <property type="match status" value="1"/>
</dbReference>